<keyword evidence="2" id="KW-0012">Acyltransferase</keyword>
<reference evidence="4 5" key="1">
    <citation type="submission" date="2018-11" db="EMBL/GenBank/DDBJ databases">
        <title>Genomic Encyclopedia of Type Strains, Phase IV (KMG-IV): sequencing the most valuable type-strain genomes for metagenomic binning, comparative biology and taxonomic classification.</title>
        <authorList>
            <person name="Goeker M."/>
        </authorList>
    </citation>
    <scope>NUCLEOTIDE SEQUENCE [LARGE SCALE GENOMIC DNA]</scope>
    <source>
        <strain evidence="4 5">DSM 5900</strain>
    </source>
</reference>
<dbReference type="Proteomes" id="UP000278222">
    <property type="component" value="Unassembled WGS sequence"/>
</dbReference>
<comment type="caution">
    <text evidence="4">The sequence shown here is derived from an EMBL/GenBank/DDBJ whole genome shotgun (WGS) entry which is preliminary data.</text>
</comment>
<evidence type="ECO:0000313" key="5">
    <source>
        <dbReference type="Proteomes" id="UP000278222"/>
    </source>
</evidence>
<dbReference type="CDD" id="cd04301">
    <property type="entry name" value="NAT_SF"/>
    <property type="match status" value="1"/>
</dbReference>
<protein>
    <submittedName>
        <fullName evidence="4">Acetyltransferase (GNAT) family protein</fullName>
    </submittedName>
</protein>
<name>A0A3N1KYV6_9PROT</name>
<sequence>MTALVLRSKAHWGYPGTFLTHFAPSMVVRPTTLVRDDCWVAAGGRRLLAYGARRRGWLDDLFVAPGAMGLGLGRVLLEQLRARARAAGHRHLMLNADPFAAGFYRRQGARLVGWTGSPWPGEPGRRLPRMRLSTRLALPRGRAAGR</sequence>
<dbReference type="InterPro" id="IPR050832">
    <property type="entry name" value="Bact_Acetyltransf"/>
</dbReference>
<evidence type="ECO:0000256" key="1">
    <source>
        <dbReference type="ARBA" id="ARBA00022679"/>
    </source>
</evidence>
<keyword evidence="5" id="KW-1185">Reference proteome</keyword>
<organism evidence="4 5">
    <name type="scientific">Stella humosa</name>
    <dbReference type="NCBI Taxonomy" id="94"/>
    <lineage>
        <taxon>Bacteria</taxon>
        <taxon>Pseudomonadati</taxon>
        <taxon>Pseudomonadota</taxon>
        <taxon>Alphaproteobacteria</taxon>
        <taxon>Rhodospirillales</taxon>
        <taxon>Stellaceae</taxon>
        <taxon>Stella</taxon>
    </lineage>
</organism>
<proteinExistence type="predicted"/>
<gene>
    <name evidence="4" type="ORF">EDC65_3957</name>
</gene>
<evidence type="ECO:0000313" key="4">
    <source>
        <dbReference type="EMBL" id="ROP84602.1"/>
    </source>
</evidence>
<dbReference type="InterPro" id="IPR016181">
    <property type="entry name" value="Acyl_CoA_acyltransferase"/>
</dbReference>
<dbReference type="InterPro" id="IPR000182">
    <property type="entry name" value="GNAT_dom"/>
</dbReference>
<dbReference type="EMBL" id="RJKX01000015">
    <property type="protein sequence ID" value="ROP84602.1"/>
    <property type="molecule type" value="Genomic_DNA"/>
</dbReference>
<dbReference type="Pfam" id="PF13673">
    <property type="entry name" value="Acetyltransf_10"/>
    <property type="match status" value="1"/>
</dbReference>
<dbReference type="RefSeq" id="WP_170216602.1">
    <property type="nucleotide sequence ID" value="NZ_AP019700.1"/>
</dbReference>
<dbReference type="AlphaFoldDB" id="A0A3N1KYV6"/>
<dbReference type="GO" id="GO:0016747">
    <property type="term" value="F:acyltransferase activity, transferring groups other than amino-acyl groups"/>
    <property type="evidence" value="ECO:0007669"/>
    <property type="project" value="InterPro"/>
</dbReference>
<dbReference type="PROSITE" id="PS51186">
    <property type="entry name" value="GNAT"/>
    <property type="match status" value="1"/>
</dbReference>
<keyword evidence="1 4" id="KW-0808">Transferase</keyword>
<dbReference type="PANTHER" id="PTHR43877">
    <property type="entry name" value="AMINOALKYLPHOSPHONATE N-ACETYLTRANSFERASE-RELATED-RELATED"/>
    <property type="match status" value="1"/>
</dbReference>
<evidence type="ECO:0000256" key="2">
    <source>
        <dbReference type="ARBA" id="ARBA00023315"/>
    </source>
</evidence>
<evidence type="ECO:0000259" key="3">
    <source>
        <dbReference type="PROSITE" id="PS51186"/>
    </source>
</evidence>
<feature type="domain" description="N-acetyltransferase" evidence="3">
    <location>
        <begin position="1"/>
        <end position="128"/>
    </location>
</feature>
<accession>A0A3N1KYV6</accession>
<dbReference type="SUPFAM" id="SSF55729">
    <property type="entry name" value="Acyl-CoA N-acyltransferases (Nat)"/>
    <property type="match status" value="1"/>
</dbReference>
<dbReference type="Gene3D" id="3.40.630.30">
    <property type="match status" value="1"/>
</dbReference>